<keyword evidence="1" id="KW-1133">Transmembrane helix</keyword>
<organism evidence="2 3">
    <name type="scientific">Tenacibaculum piscium</name>
    <dbReference type="NCBI Taxonomy" id="1458515"/>
    <lineage>
        <taxon>Bacteria</taxon>
        <taxon>Pseudomonadati</taxon>
        <taxon>Bacteroidota</taxon>
        <taxon>Flavobacteriia</taxon>
        <taxon>Flavobacteriales</taxon>
        <taxon>Flavobacteriaceae</taxon>
        <taxon>Tenacibaculum</taxon>
    </lineage>
</organism>
<dbReference type="EMBL" id="OENF01000019">
    <property type="protein sequence ID" value="SOS74578.1"/>
    <property type="molecule type" value="Genomic_DNA"/>
</dbReference>
<keyword evidence="1" id="KW-0812">Transmembrane</keyword>
<sequence>MNKTQKNLSIIFLPSLFWIGLTALRFGAQSISNIIELLGVLVLSLISTLIPERVIKFRYLIIILLNIAFWARFLMSSIPE</sequence>
<keyword evidence="1" id="KW-0472">Membrane</keyword>
<protein>
    <submittedName>
        <fullName evidence="2">Uncharacterized protein</fullName>
    </submittedName>
</protein>
<name>A0A2H1YGH7_9FLAO</name>
<gene>
    <name evidence="2" type="ORF">TNO020_260003</name>
</gene>
<feature type="transmembrane region" description="Helical" evidence="1">
    <location>
        <begin position="57"/>
        <end position="75"/>
    </location>
</feature>
<dbReference type="AlphaFoldDB" id="A0A2H1YGH7"/>
<evidence type="ECO:0000313" key="3">
    <source>
        <dbReference type="Proteomes" id="UP000234211"/>
    </source>
</evidence>
<feature type="transmembrane region" description="Helical" evidence="1">
    <location>
        <begin position="7"/>
        <end position="24"/>
    </location>
</feature>
<evidence type="ECO:0000256" key="1">
    <source>
        <dbReference type="SAM" id="Phobius"/>
    </source>
</evidence>
<dbReference type="Proteomes" id="UP000234211">
    <property type="component" value="Unassembled WGS sequence"/>
</dbReference>
<evidence type="ECO:0000313" key="2">
    <source>
        <dbReference type="EMBL" id="SOS74578.1"/>
    </source>
</evidence>
<accession>A0A2H1YGH7</accession>
<reference evidence="3" key="1">
    <citation type="submission" date="2017-11" db="EMBL/GenBank/DDBJ databases">
        <authorList>
            <person name="Duchaud E."/>
        </authorList>
    </citation>
    <scope>NUCLEOTIDE SEQUENCE [LARGE SCALE GENOMIC DNA]</scope>
    <source>
        <strain evidence="3">Tenacibaculum sp. TNO020</strain>
    </source>
</reference>
<feature type="transmembrane region" description="Helical" evidence="1">
    <location>
        <begin position="30"/>
        <end position="50"/>
    </location>
</feature>
<proteinExistence type="predicted"/>
<keyword evidence="3" id="KW-1185">Reference proteome</keyword>